<keyword evidence="2" id="KW-1185">Reference proteome</keyword>
<sequence>MPPTTLERLSPEILWHICEQLDSSHPPSLVAFALANKGCYAIASGLLFRTIKFTISDKPPPAQDVQEWEKVLLRDGGFRRVRRLIIHKPKHAPKNTKWHSSYLSLKAYERDDDDSEVRGLWEYKRPSTWQHIPSNVDWESIVGLVKQLTGLTDIFYCCADLIPLCVLETLHQELLRCRLHHFSIDLLTCALTGPVGKSYERALATTHPVPLKYLELWGRRLDQPLVTFNFSTLRVLNLRTSVMQEALLPAPSEFPSLVTLVFRCSDGVSAPLPYWGMILAFLHDLPRLTTLHLIDWTRAVSFVPGLNPNLRKLLLLTARSNHGFNYFLRDDHIYQLAELCPHLEDLTVEVRRSRGDAAEVACYRALGRLPRLQHLHILFDLHPPEVIQTIESDRITTRHDTAIEPWFDAQDAEYLIGGWHPYHMGHVRSLFINRAIDAALVRAIFEVVDAAKAEIHGPVLPLERLKTSFRDRSFVLPQQGTVLPVRELDPYLSALGNGEWIVERDVRDDARDVLHVREVHPTGKPYIDYRNYNIHVATQYDYGIFGVWQRLWPPTEEDRNWREVWESWPLAVGDKWLAKAAQDGSS</sequence>
<dbReference type="STRING" id="694573.A0A194UXK9"/>
<dbReference type="AlphaFoldDB" id="A0A194UXK9"/>
<reference evidence="2" key="1">
    <citation type="submission" date="2014-12" db="EMBL/GenBank/DDBJ databases">
        <title>Genome Sequence of Valsa Canker Pathogens Uncovers a Specific Adaption of Colonization on Woody Bark.</title>
        <authorList>
            <person name="Yin Z."/>
            <person name="Liu H."/>
            <person name="Gao X."/>
            <person name="Li Z."/>
            <person name="Song N."/>
            <person name="Ke X."/>
            <person name="Dai Q."/>
            <person name="Wu Y."/>
            <person name="Sun Y."/>
            <person name="Xu J.-R."/>
            <person name="Kang Z.K."/>
            <person name="Wang L."/>
            <person name="Huang L."/>
        </authorList>
    </citation>
    <scope>NUCLEOTIDE SEQUENCE [LARGE SCALE GENOMIC DNA]</scope>
    <source>
        <strain evidence="2">SXYL134</strain>
    </source>
</reference>
<dbReference type="EMBL" id="KN714688">
    <property type="protein sequence ID" value="KUI56326.1"/>
    <property type="molecule type" value="Genomic_DNA"/>
</dbReference>
<proteinExistence type="predicted"/>
<evidence type="ECO:0000313" key="1">
    <source>
        <dbReference type="EMBL" id="KUI56326.1"/>
    </source>
</evidence>
<evidence type="ECO:0000313" key="2">
    <source>
        <dbReference type="Proteomes" id="UP000078576"/>
    </source>
</evidence>
<dbReference type="SUPFAM" id="SSF52047">
    <property type="entry name" value="RNI-like"/>
    <property type="match status" value="1"/>
</dbReference>
<dbReference type="Proteomes" id="UP000078576">
    <property type="component" value="Unassembled WGS sequence"/>
</dbReference>
<protein>
    <submittedName>
        <fullName evidence="1">Uncharacterized protein</fullName>
    </submittedName>
</protein>
<name>A0A194UXK9_CYTMA</name>
<organism evidence="1 2">
    <name type="scientific">Cytospora mali</name>
    <name type="common">Apple Valsa canker fungus</name>
    <name type="synonym">Valsa mali</name>
    <dbReference type="NCBI Taxonomy" id="578113"/>
    <lineage>
        <taxon>Eukaryota</taxon>
        <taxon>Fungi</taxon>
        <taxon>Dikarya</taxon>
        <taxon>Ascomycota</taxon>
        <taxon>Pezizomycotina</taxon>
        <taxon>Sordariomycetes</taxon>
        <taxon>Sordariomycetidae</taxon>
        <taxon>Diaporthales</taxon>
        <taxon>Cytosporaceae</taxon>
        <taxon>Cytospora</taxon>
    </lineage>
</organism>
<dbReference type="InterPro" id="IPR032675">
    <property type="entry name" value="LRR_dom_sf"/>
</dbReference>
<gene>
    <name evidence="1" type="ORF">VP1G_10806</name>
</gene>
<accession>A0A194UXK9</accession>
<dbReference type="OrthoDB" id="3945550at2759"/>
<dbReference type="Gene3D" id="3.80.10.10">
    <property type="entry name" value="Ribonuclease Inhibitor"/>
    <property type="match status" value="1"/>
</dbReference>